<comment type="similarity">
    <text evidence="6">Belongs to the TPP enzyme family. MenD subfamily.</text>
</comment>
<dbReference type="Pfam" id="PF02776">
    <property type="entry name" value="TPP_enzyme_N"/>
    <property type="match status" value="1"/>
</dbReference>
<protein>
    <recommendedName>
        <fullName evidence="6">2-succinyl-5-enolpyruvyl-6-hydroxy-3-cyclohexene-1-carboxylate synthase</fullName>
        <shortName evidence="6">SEPHCHC synthase</shortName>
        <ecNumber evidence="6">2.2.1.9</ecNumber>
    </recommendedName>
    <alternativeName>
        <fullName evidence="6">Menaquinone biosynthesis protein MenD</fullName>
    </alternativeName>
</protein>
<keyword evidence="10" id="KW-1185">Reference proteome</keyword>
<keyword evidence="1 6" id="KW-0808">Transferase</keyword>
<dbReference type="InterPro" id="IPR012001">
    <property type="entry name" value="Thiamin_PyroP_enz_TPP-bd_dom"/>
</dbReference>
<dbReference type="Pfam" id="PF02775">
    <property type="entry name" value="TPP_enzyme_C"/>
    <property type="match status" value="1"/>
</dbReference>
<evidence type="ECO:0000313" key="9">
    <source>
        <dbReference type="EMBL" id="RJK93386.1"/>
    </source>
</evidence>
<accession>A0A3A3YRW5</accession>
<dbReference type="AlphaFoldDB" id="A0A3A3YRW5"/>
<evidence type="ECO:0000259" key="7">
    <source>
        <dbReference type="Pfam" id="PF02775"/>
    </source>
</evidence>
<dbReference type="NCBIfam" id="TIGR00173">
    <property type="entry name" value="menD"/>
    <property type="match status" value="1"/>
</dbReference>
<dbReference type="UniPathway" id="UPA00079"/>
<comment type="caution">
    <text evidence="9">The sequence shown here is derived from an EMBL/GenBank/DDBJ whole genome shotgun (WGS) entry which is preliminary data.</text>
</comment>
<dbReference type="OrthoDB" id="9791859at2"/>
<dbReference type="SUPFAM" id="SSF52518">
    <property type="entry name" value="Thiamin diphosphate-binding fold (THDP-binding)"/>
    <property type="match status" value="2"/>
</dbReference>
<feature type="domain" description="Thiamine pyrophosphate enzyme N-terminal TPP-binding" evidence="8">
    <location>
        <begin position="7"/>
        <end position="119"/>
    </location>
</feature>
<dbReference type="InterPro" id="IPR011766">
    <property type="entry name" value="TPP_enzyme_TPP-bd"/>
</dbReference>
<dbReference type="PIRSF" id="PIRSF004983">
    <property type="entry name" value="MenD"/>
    <property type="match status" value="1"/>
</dbReference>
<dbReference type="Proteomes" id="UP000265614">
    <property type="component" value="Unassembled WGS sequence"/>
</dbReference>
<evidence type="ECO:0000256" key="4">
    <source>
        <dbReference type="ARBA" id="ARBA00023052"/>
    </source>
</evidence>
<gene>
    <name evidence="6 9" type="primary">menD</name>
    <name evidence="9" type="ORF">D5H78_16280</name>
</gene>
<dbReference type="GO" id="GO:0070204">
    <property type="term" value="F:2-succinyl-5-enolpyruvyl-6-hydroxy-3-cyclohexene-1-carboxylic-acid synthase activity"/>
    <property type="evidence" value="ECO:0007669"/>
    <property type="project" value="UniProtKB-UniRule"/>
</dbReference>
<dbReference type="Gene3D" id="3.40.50.1220">
    <property type="entry name" value="TPP-binding domain"/>
    <property type="match status" value="1"/>
</dbReference>
<evidence type="ECO:0000256" key="1">
    <source>
        <dbReference type="ARBA" id="ARBA00022679"/>
    </source>
</evidence>
<comment type="pathway">
    <text evidence="6">Quinol/quinone metabolism; menaquinone biosynthesis.</text>
</comment>
<comment type="catalytic activity">
    <reaction evidence="6">
        <text>isochorismate + 2-oxoglutarate + H(+) = 5-enolpyruvoyl-6-hydroxy-2-succinyl-cyclohex-3-ene-1-carboxylate + CO2</text>
        <dbReference type="Rhea" id="RHEA:25593"/>
        <dbReference type="ChEBI" id="CHEBI:15378"/>
        <dbReference type="ChEBI" id="CHEBI:16526"/>
        <dbReference type="ChEBI" id="CHEBI:16810"/>
        <dbReference type="ChEBI" id="CHEBI:29780"/>
        <dbReference type="ChEBI" id="CHEBI:58818"/>
        <dbReference type="EC" id="2.2.1.9"/>
    </reaction>
</comment>
<dbReference type="GO" id="GO:0030145">
    <property type="term" value="F:manganese ion binding"/>
    <property type="evidence" value="ECO:0007669"/>
    <property type="project" value="UniProtKB-UniRule"/>
</dbReference>
<evidence type="ECO:0000256" key="6">
    <source>
        <dbReference type="HAMAP-Rule" id="MF_01659"/>
    </source>
</evidence>
<sequence length="588" mass="60457">MNPSTALARVLVDELVRGGVREVVLSPGSRNAPLSVALHTADAAGALRLHVRVDERSAGFLALGLAKASQVPVPVVCTSGTAVANLHPAVLEASHAGVPLVAVTADRPAELRGTGANQTTEQPGVYGAAVRLAVDLPAPEARAGQVAPWRATVCRVLAAAAGELDDDPGPVHLDVAFREPLLPDGTDAWPEPLDGRADGGPWTRVSIAPPVWTGPFDGPRALGTGLERTLVVVGDAPPELARDAGLLAQRRGWPVVAEPSAGVPQALAHGPLLLGAEAFVAAERPHRVLVVGRPTLARPVQRLLRDPEVVVEVVTSSPRWADPGAVATAVHHPSWVAAGLREPAEPPPGAWRPLAGDPAVADAAWARRWQEAAASAARAVAQVLDDAPLSGPAVARALVEALPDRSLLVLGSSSPVRDVDLAAAPREGLAVLANRGLAGIDGTVSTALGAALAHRGPAYALLGDLTLLHDANGLVLGPQEPRPDLVLVVVNDDGGGIFTQLEQGAPEHAAGFERVFGTPTGVDLEALCLAHGTRYELVRDLDALRAALAPAPGLRLVEVPVDRSATRALHARLRAAVAAAVSPPGWCS</sequence>
<keyword evidence="5 6" id="KW-0464">Manganese</keyword>
<dbReference type="Gene3D" id="3.40.50.970">
    <property type="match status" value="2"/>
</dbReference>
<evidence type="ECO:0000256" key="5">
    <source>
        <dbReference type="ARBA" id="ARBA00023211"/>
    </source>
</evidence>
<dbReference type="GO" id="GO:0030976">
    <property type="term" value="F:thiamine pyrophosphate binding"/>
    <property type="evidence" value="ECO:0007669"/>
    <property type="project" value="UniProtKB-UniRule"/>
</dbReference>
<dbReference type="EC" id="2.2.1.9" evidence="6"/>
<evidence type="ECO:0000313" key="10">
    <source>
        <dbReference type="Proteomes" id="UP000265614"/>
    </source>
</evidence>
<feature type="domain" description="Thiamine pyrophosphate enzyme TPP-binding" evidence="7">
    <location>
        <begin position="431"/>
        <end position="551"/>
    </location>
</feature>
<dbReference type="HAMAP" id="MF_01659">
    <property type="entry name" value="MenD"/>
    <property type="match status" value="1"/>
</dbReference>
<dbReference type="CDD" id="cd07037">
    <property type="entry name" value="TPP_PYR_MenD"/>
    <property type="match status" value="1"/>
</dbReference>
<keyword evidence="2 6" id="KW-0479">Metal-binding</keyword>
<dbReference type="GO" id="GO:0009234">
    <property type="term" value="P:menaquinone biosynthetic process"/>
    <property type="evidence" value="ECO:0007669"/>
    <property type="project" value="UniProtKB-UniRule"/>
</dbReference>
<evidence type="ECO:0000256" key="2">
    <source>
        <dbReference type="ARBA" id="ARBA00022723"/>
    </source>
</evidence>
<dbReference type="InterPro" id="IPR004433">
    <property type="entry name" value="MenaQ_synth_MenD"/>
</dbReference>
<proteinExistence type="inferred from homology"/>
<comment type="subunit">
    <text evidence="6">Homodimer.</text>
</comment>
<comment type="cofactor">
    <cofactor evidence="6">
        <name>Mg(2+)</name>
        <dbReference type="ChEBI" id="CHEBI:18420"/>
    </cofactor>
    <cofactor evidence="6">
        <name>Mn(2+)</name>
        <dbReference type="ChEBI" id="CHEBI:29035"/>
    </cofactor>
</comment>
<dbReference type="UniPathway" id="UPA01057">
    <property type="reaction ID" value="UER00164"/>
</dbReference>
<name>A0A3A3YRW5_9ACTN</name>
<evidence type="ECO:0000259" key="8">
    <source>
        <dbReference type="Pfam" id="PF02776"/>
    </source>
</evidence>
<comment type="cofactor">
    <cofactor evidence="6">
        <name>thiamine diphosphate</name>
        <dbReference type="ChEBI" id="CHEBI:58937"/>
    </cofactor>
    <text evidence="6">Binds 1 thiamine pyrophosphate per subunit.</text>
</comment>
<dbReference type="InterPro" id="IPR029061">
    <property type="entry name" value="THDP-binding"/>
</dbReference>
<keyword evidence="3 6" id="KW-0460">Magnesium</keyword>
<dbReference type="RefSeq" id="WP_119951572.1">
    <property type="nucleotide sequence ID" value="NZ_QZEZ01000009.1"/>
</dbReference>
<comment type="pathway">
    <text evidence="6">Quinol/quinone metabolism; 1,4-dihydroxy-2-naphthoate biosynthesis; 1,4-dihydroxy-2-naphthoate from chorismate: step 2/7.</text>
</comment>
<dbReference type="PANTHER" id="PTHR42916">
    <property type="entry name" value="2-SUCCINYL-5-ENOLPYRUVYL-6-HYDROXY-3-CYCLOHEXENE-1-CARBOXYLATE SYNTHASE"/>
    <property type="match status" value="1"/>
</dbReference>
<dbReference type="GO" id="GO:0000287">
    <property type="term" value="F:magnesium ion binding"/>
    <property type="evidence" value="ECO:0007669"/>
    <property type="project" value="UniProtKB-UniRule"/>
</dbReference>
<keyword evidence="4 6" id="KW-0786">Thiamine pyrophosphate</keyword>
<organism evidence="9 10">
    <name type="scientific">Vallicoccus soli</name>
    <dbReference type="NCBI Taxonomy" id="2339232"/>
    <lineage>
        <taxon>Bacteria</taxon>
        <taxon>Bacillati</taxon>
        <taxon>Actinomycetota</taxon>
        <taxon>Actinomycetes</taxon>
        <taxon>Motilibacterales</taxon>
        <taxon>Vallicoccaceae</taxon>
        <taxon>Vallicoccus</taxon>
    </lineage>
</organism>
<comment type="function">
    <text evidence="6">Catalyzes the thiamine diphosphate-dependent decarboxylation of 2-oxoglutarate and the subsequent addition of the resulting succinic semialdehyde-thiamine pyrophosphate anion to isochorismate to yield 2-succinyl-5-enolpyruvyl-6-hydroxy-3-cyclohexene-1-carboxylate (SEPHCHC).</text>
</comment>
<reference evidence="9 10" key="1">
    <citation type="submission" date="2018-09" db="EMBL/GenBank/DDBJ databases">
        <title>YIM 75000 draft genome.</title>
        <authorList>
            <person name="Tang S."/>
            <person name="Feng Y."/>
        </authorList>
    </citation>
    <scope>NUCLEOTIDE SEQUENCE [LARGE SCALE GENOMIC DNA]</scope>
    <source>
        <strain evidence="9 10">YIM 75000</strain>
    </source>
</reference>
<keyword evidence="6" id="KW-0474">Menaquinone biosynthesis</keyword>
<dbReference type="CDD" id="cd02009">
    <property type="entry name" value="TPP_SHCHC_synthase"/>
    <property type="match status" value="1"/>
</dbReference>
<dbReference type="EMBL" id="QZEZ01000009">
    <property type="protein sequence ID" value="RJK93386.1"/>
    <property type="molecule type" value="Genomic_DNA"/>
</dbReference>
<evidence type="ECO:0000256" key="3">
    <source>
        <dbReference type="ARBA" id="ARBA00022842"/>
    </source>
</evidence>
<dbReference type="PANTHER" id="PTHR42916:SF1">
    <property type="entry name" value="PROTEIN PHYLLO, CHLOROPLASTIC"/>
    <property type="match status" value="1"/>
</dbReference>